<accession>A0A212KLK8</accession>
<dbReference type="AlphaFoldDB" id="A0A212KLK8"/>
<feature type="domain" description="Extensin-like C-terminal" evidence="1">
    <location>
        <begin position="63"/>
        <end position="233"/>
    </location>
</feature>
<name>A0A212KLK8_9PROT</name>
<reference evidence="2" key="1">
    <citation type="submission" date="2016-04" db="EMBL/GenBank/DDBJ databases">
        <authorList>
            <person name="Evans L.H."/>
            <person name="Alamgir A."/>
            <person name="Owens N."/>
            <person name="Weber N.D."/>
            <person name="Virtaneva K."/>
            <person name="Barbian K."/>
            <person name="Babar A."/>
            <person name="Rosenke K."/>
        </authorList>
    </citation>
    <scope>NUCLEOTIDE SEQUENCE</scope>
    <source>
        <strain evidence="2">86</strain>
    </source>
</reference>
<gene>
    <name evidence="2" type="ORF">KL86APRO_30015</name>
</gene>
<evidence type="ECO:0000259" key="1">
    <source>
        <dbReference type="Pfam" id="PF06904"/>
    </source>
</evidence>
<sequence>MPRDGSIAAARQKTDRFAGPTALCGGQRRRPWPALALLTLLAACAAPPPGAKPVPSPVPAEGNCLDRLKVYDMDYKPVADGGSAACPIRDAVEVTRVGQAKLSRPAVMTCALAEQLSAFEGIFVQPAAARTLGSPVTTIHHYGTYACRRATGKASRMSEHAKANAIDIGIFETAKGDKVSVARHWNGRDAYAEFLKQVGQGACTLFTGVLGPDSDSAHRDHFHFDMGPWAFCQLNPVDPRKLRK</sequence>
<proteinExistence type="predicted"/>
<dbReference type="EMBL" id="FLUO01000003">
    <property type="protein sequence ID" value="SBW12465.1"/>
    <property type="molecule type" value="Genomic_DNA"/>
</dbReference>
<protein>
    <recommendedName>
        <fullName evidence="1">Extensin-like C-terminal domain-containing protein</fullName>
    </recommendedName>
</protein>
<evidence type="ECO:0000313" key="2">
    <source>
        <dbReference type="EMBL" id="SBW12465.1"/>
    </source>
</evidence>
<dbReference type="Pfam" id="PF06904">
    <property type="entry name" value="Extensin-like_C"/>
    <property type="match status" value="1"/>
</dbReference>
<organism evidence="2">
    <name type="scientific">uncultured Alphaproteobacteria bacterium</name>
    <dbReference type="NCBI Taxonomy" id="91750"/>
    <lineage>
        <taxon>Bacteria</taxon>
        <taxon>Pseudomonadati</taxon>
        <taxon>Pseudomonadota</taxon>
        <taxon>Alphaproteobacteria</taxon>
        <taxon>environmental samples</taxon>
    </lineage>
</organism>
<dbReference type="InterPro" id="IPR009683">
    <property type="entry name" value="Extensin-like_C"/>
</dbReference>